<sequence>MDYYSDFCATIPTPTLQQRLKLRAIQTAPIPFTPLNNTRPQLALFLPIPLNFVHQPVVTTIGAARPGKTVLQRMRSRSSVQLPQQPCEMLRKSGHVLKKPFTPTELQATQGRLSVQAQVAFKTKRNKRSTLQAPTETESTPPHYEITERKTLPKKLKIVNSSTKQIPKKVLNFEPAAKGPLQGAIDSDKKTEKTKNKTVNFSVGYPRTSKLEANSGWTARVHLAQFQ</sequence>
<evidence type="ECO:0000313" key="1">
    <source>
        <dbReference type="Proteomes" id="UP000887572"/>
    </source>
</evidence>
<dbReference type="AlphaFoldDB" id="A0A914IBF5"/>
<keyword evidence="1" id="KW-1185">Reference proteome</keyword>
<dbReference type="WBParaSite" id="Gr19_v10_g9042.t1">
    <property type="protein sequence ID" value="Gr19_v10_g9042.t1"/>
    <property type="gene ID" value="Gr19_v10_g9042"/>
</dbReference>
<reference evidence="2" key="1">
    <citation type="submission" date="2022-11" db="UniProtKB">
        <authorList>
            <consortium name="WormBaseParasite"/>
        </authorList>
    </citation>
    <scope>IDENTIFICATION</scope>
</reference>
<dbReference type="Proteomes" id="UP000887572">
    <property type="component" value="Unplaced"/>
</dbReference>
<evidence type="ECO:0000313" key="2">
    <source>
        <dbReference type="WBParaSite" id="Gr19_v10_g9042.t1"/>
    </source>
</evidence>
<name>A0A914IBF5_GLORO</name>
<proteinExistence type="predicted"/>
<protein>
    <submittedName>
        <fullName evidence="2">Uncharacterized protein</fullName>
    </submittedName>
</protein>
<accession>A0A914IBF5</accession>
<organism evidence="1 2">
    <name type="scientific">Globodera rostochiensis</name>
    <name type="common">Golden nematode worm</name>
    <name type="synonym">Heterodera rostochiensis</name>
    <dbReference type="NCBI Taxonomy" id="31243"/>
    <lineage>
        <taxon>Eukaryota</taxon>
        <taxon>Metazoa</taxon>
        <taxon>Ecdysozoa</taxon>
        <taxon>Nematoda</taxon>
        <taxon>Chromadorea</taxon>
        <taxon>Rhabditida</taxon>
        <taxon>Tylenchina</taxon>
        <taxon>Tylenchomorpha</taxon>
        <taxon>Tylenchoidea</taxon>
        <taxon>Heteroderidae</taxon>
        <taxon>Heteroderinae</taxon>
        <taxon>Globodera</taxon>
    </lineage>
</organism>